<organism evidence="1 2">
    <name type="scientific">Paramuricea clavata</name>
    <name type="common">Red gorgonian</name>
    <name type="synonym">Violescent sea-whip</name>
    <dbReference type="NCBI Taxonomy" id="317549"/>
    <lineage>
        <taxon>Eukaryota</taxon>
        <taxon>Metazoa</taxon>
        <taxon>Cnidaria</taxon>
        <taxon>Anthozoa</taxon>
        <taxon>Octocorallia</taxon>
        <taxon>Malacalcyonacea</taxon>
        <taxon>Plexauridae</taxon>
        <taxon>Paramuricea</taxon>
    </lineage>
</organism>
<keyword evidence="2" id="KW-1185">Reference proteome</keyword>
<proteinExistence type="predicted"/>
<comment type="caution">
    <text evidence="1">The sequence shown here is derived from an EMBL/GenBank/DDBJ whole genome shotgun (WGS) entry which is preliminary data.</text>
</comment>
<evidence type="ECO:0000313" key="2">
    <source>
        <dbReference type="Proteomes" id="UP001152795"/>
    </source>
</evidence>
<dbReference type="Proteomes" id="UP001152795">
    <property type="component" value="Unassembled WGS sequence"/>
</dbReference>
<reference evidence="1" key="1">
    <citation type="submission" date="2020-04" db="EMBL/GenBank/DDBJ databases">
        <authorList>
            <person name="Alioto T."/>
            <person name="Alioto T."/>
            <person name="Gomez Garrido J."/>
        </authorList>
    </citation>
    <scope>NUCLEOTIDE SEQUENCE</scope>
    <source>
        <strain evidence="1">A484AB</strain>
    </source>
</reference>
<gene>
    <name evidence="1" type="ORF">PACLA_8A024232</name>
</gene>
<accession>A0A7D9HKE2</accession>
<dbReference type="EMBL" id="CACRXK020000780">
    <property type="protein sequence ID" value="CAB3984747.1"/>
    <property type="molecule type" value="Genomic_DNA"/>
</dbReference>
<name>A0A7D9HKE2_PARCT</name>
<evidence type="ECO:0000313" key="1">
    <source>
        <dbReference type="EMBL" id="CAB3984747.1"/>
    </source>
</evidence>
<dbReference type="PANTHER" id="PTHR47331:SF1">
    <property type="entry name" value="GAG-LIKE PROTEIN"/>
    <property type="match status" value="1"/>
</dbReference>
<protein>
    <submittedName>
        <fullName evidence="1">Uncharacterized protein</fullName>
    </submittedName>
</protein>
<dbReference type="OrthoDB" id="5969974at2759"/>
<sequence>MIDDLNNPTNQLIHSISSWHRLKKVIAVFLRTKKILRDKIQARSSVNKENLIANSHSNSLSAEDLAQAEIAIVKFIQLTTFHKEIMCLSNIKLEDSADYRKFQKSKKLTIKKVSSIHRLDPYLKDGILRVGGRLNRAELSPETAHPIILPYKNHVTTLIIRHLHRQLGHVGRNHVIAAIREKYWVIKVNAAFLVTYPNTPRSDGELLNGHNAERGLR</sequence>
<dbReference type="PANTHER" id="PTHR47331">
    <property type="entry name" value="PHD-TYPE DOMAIN-CONTAINING PROTEIN"/>
    <property type="match status" value="1"/>
</dbReference>
<dbReference type="AlphaFoldDB" id="A0A7D9HKE2"/>